<reference evidence="11 12" key="1">
    <citation type="submission" date="2019-01" db="EMBL/GenBank/DDBJ databases">
        <authorList>
            <person name="Brito A."/>
        </authorList>
    </citation>
    <scope>NUCLEOTIDE SEQUENCE [LARGE SCALE GENOMIC DNA]</scope>
    <source>
        <strain evidence="11">1</strain>
    </source>
</reference>
<gene>
    <name evidence="11" type="ORF">H1P_6300012</name>
</gene>
<comment type="catalytic activity">
    <reaction evidence="8">
        <text>L-seryl-[protein] + ATP = O-phospho-L-seryl-[protein] + ADP + H(+)</text>
        <dbReference type="Rhea" id="RHEA:17989"/>
        <dbReference type="Rhea" id="RHEA-COMP:9863"/>
        <dbReference type="Rhea" id="RHEA-COMP:11604"/>
        <dbReference type="ChEBI" id="CHEBI:15378"/>
        <dbReference type="ChEBI" id="CHEBI:29999"/>
        <dbReference type="ChEBI" id="CHEBI:30616"/>
        <dbReference type="ChEBI" id="CHEBI:83421"/>
        <dbReference type="ChEBI" id="CHEBI:456216"/>
        <dbReference type="EC" id="2.7.11.1"/>
    </reaction>
</comment>
<evidence type="ECO:0000256" key="2">
    <source>
        <dbReference type="ARBA" id="ARBA00022527"/>
    </source>
</evidence>
<dbReference type="Gene3D" id="3.40.1000.10">
    <property type="entry name" value="Mog1/PsbP, alpha/beta/alpha sandwich"/>
    <property type="match status" value="1"/>
</dbReference>
<keyword evidence="4" id="KW-0547">Nucleotide-binding</keyword>
<feature type="domain" description="Protein kinase" evidence="10">
    <location>
        <begin position="13"/>
        <end position="288"/>
    </location>
</feature>
<dbReference type="InterPro" id="IPR000719">
    <property type="entry name" value="Prot_kinase_dom"/>
</dbReference>
<dbReference type="EC" id="2.7.11.1" evidence="1"/>
<dbReference type="Gene3D" id="3.30.200.20">
    <property type="entry name" value="Phosphorylase Kinase, domain 1"/>
    <property type="match status" value="1"/>
</dbReference>
<keyword evidence="3" id="KW-0808">Transferase</keyword>
<dbReference type="PANTHER" id="PTHR24363">
    <property type="entry name" value="SERINE/THREONINE PROTEIN KINASE"/>
    <property type="match status" value="1"/>
</dbReference>
<name>A0A563W1R8_9CYAN</name>
<dbReference type="Pfam" id="PF18933">
    <property type="entry name" value="PsbP_2"/>
    <property type="match status" value="1"/>
</dbReference>
<dbReference type="PANTHER" id="PTHR24363:SF0">
    <property type="entry name" value="SERINE_THREONINE KINASE LIKE DOMAIN CONTAINING 1"/>
    <property type="match status" value="1"/>
</dbReference>
<evidence type="ECO:0000256" key="5">
    <source>
        <dbReference type="ARBA" id="ARBA00022777"/>
    </source>
</evidence>
<dbReference type="EMBL" id="CAACVJ010000591">
    <property type="protein sequence ID" value="VEP17649.1"/>
    <property type="molecule type" value="Genomic_DNA"/>
</dbReference>
<protein>
    <recommendedName>
        <fullName evidence="1">non-specific serine/threonine protein kinase</fullName>
        <ecNumber evidence="1">2.7.11.1</ecNumber>
    </recommendedName>
</protein>
<dbReference type="InterPro" id="IPR011009">
    <property type="entry name" value="Kinase-like_dom_sf"/>
</dbReference>
<evidence type="ECO:0000256" key="4">
    <source>
        <dbReference type="ARBA" id="ARBA00022741"/>
    </source>
</evidence>
<dbReference type="OrthoDB" id="581173at2"/>
<dbReference type="Proteomes" id="UP000320055">
    <property type="component" value="Unassembled WGS sequence"/>
</dbReference>
<keyword evidence="2 11" id="KW-0723">Serine/threonine-protein kinase</keyword>
<comment type="catalytic activity">
    <reaction evidence="7">
        <text>L-threonyl-[protein] + ATP = O-phospho-L-threonyl-[protein] + ADP + H(+)</text>
        <dbReference type="Rhea" id="RHEA:46608"/>
        <dbReference type="Rhea" id="RHEA-COMP:11060"/>
        <dbReference type="Rhea" id="RHEA-COMP:11605"/>
        <dbReference type="ChEBI" id="CHEBI:15378"/>
        <dbReference type="ChEBI" id="CHEBI:30013"/>
        <dbReference type="ChEBI" id="CHEBI:30616"/>
        <dbReference type="ChEBI" id="CHEBI:61977"/>
        <dbReference type="ChEBI" id="CHEBI:456216"/>
        <dbReference type="EC" id="2.7.11.1"/>
    </reaction>
</comment>
<dbReference type="SMART" id="SM00220">
    <property type="entry name" value="S_TKc"/>
    <property type="match status" value="1"/>
</dbReference>
<accession>A0A563W1R8</accession>
<sequence>MKSILGQLLNERYLVIRQLIQKPSHNTYLAEDQHKIEHGQCLIKQYRLSNIRRANNLQASRKFKIFLFREIQKIRKFNNYPQIPAVLDYFLWGEEFYFIREFIKGETLEEEIGYRQLEEADVLHLIQETLTILDTLHQVGKKHLNLKPSNMIFAAGSQKLFIADFDRLENLLQEKIVKSNVIAATSVQHDYYLAPEQKAGKPEVSSDFYALGTIAIRALTGKYPHEVRLSDLDNYARASIVDIETSQTININSQLAKVLQNLINYNPQSRYQSAQAILQSLAKSKNFVLLPSPYTDAPNNSAEVELTKPLTKQKKKRQKSLLLPIIFGILALLFLIISGLMFTIGSKTDPYQNFTEYRNENYQITLKYPQAWTVRELEDPITGGIAVFTSPLENELDLFQEKIYISIDNISTTPEEYGQAIINKVNNNSNITDIAYKKETVELANQSAQSITYQRSKDNVNLKQKEIFIIRNNRVYLITCVAEKKNYQGFLDTVNQVVATLTIEN</sequence>
<dbReference type="RefSeq" id="WP_144876026.1">
    <property type="nucleotide sequence ID" value="NZ_LR214364.1"/>
</dbReference>
<evidence type="ECO:0000313" key="12">
    <source>
        <dbReference type="Proteomes" id="UP000320055"/>
    </source>
</evidence>
<dbReference type="Pfam" id="PF00069">
    <property type="entry name" value="Pkinase"/>
    <property type="match status" value="1"/>
</dbReference>
<evidence type="ECO:0000256" key="1">
    <source>
        <dbReference type="ARBA" id="ARBA00012513"/>
    </source>
</evidence>
<evidence type="ECO:0000259" key="10">
    <source>
        <dbReference type="PROSITE" id="PS50011"/>
    </source>
</evidence>
<evidence type="ECO:0000256" key="7">
    <source>
        <dbReference type="ARBA" id="ARBA00047899"/>
    </source>
</evidence>
<keyword evidence="9" id="KW-1133">Transmembrane helix</keyword>
<keyword evidence="5 11" id="KW-0418">Kinase</keyword>
<feature type="transmembrane region" description="Helical" evidence="9">
    <location>
        <begin position="321"/>
        <end position="344"/>
    </location>
</feature>
<dbReference type="PROSITE" id="PS50011">
    <property type="entry name" value="PROTEIN_KINASE_DOM"/>
    <property type="match status" value="1"/>
</dbReference>
<keyword evidence="6" id="KW-0067">ATP-binding</keyword>
<proteinExistence type="predicted"/>
<evidence type="ECO:0000313" key="11">
    <source>
        <dbReference type="EMBL" id="VEP17649.1"/>
    </source>
</evidence>
<keyword evidence="9" id="KW-0472">Membrane</keyword>
<keyword evidence="12" id="KW-1185">Reference proteome</keyword>
<dbReference type="SUPFAM" id="SSF56112">
    <property type="entry name" value="Protein kinase-like (PK-like)"/>
    <property type="match status" value="1"/>
</dbReference>
<evidence type="ECO:0000256" key="8">
    <source>
        <dbReference type="ARBA" id="ARBA00048679"/>
    </source>
</evidence>
<dbReference type="Gene3D" id="1.10.510.10">
    <property type="entry name" value="Transferase(Phosphotransferase) domain 1"/>
    <property type="match status" value="1"/>
</dbReference>
<keyword evidence="9" id="KW-0812">Transmembrane</keyword>
<dbReference type="AlphaFoldDB" id="A0A563W1R8"/>
<organism evidence="11 12">
    <name type="scientific">Hyella patelloides LEGE 07179</name>
    <dbReference type="NCBI Taxonomy" id="945734"/>
    <lineage>
        <taxon>Bacteria</taxon>
        <taxon>Bacillati</taxon>
        <taxon>Cyanobacteriota</taxon>
        <taxon>Cyanophyceae</taxon>
        <taxon>Pleurocapsales</taxon>
        <taxon>Hyellaceae</taxon>
        <taxon>Hyella</taxon>
    </lineage>
</organism>
<evidence type="ECO:0000256" key="6">
    <source>
        <dbReference type="ARBA" id="ARBA00022840"/>
    </source>
</evidence>
<dbReference type="GO" id="GO:0005524">
    <property type="term" value="F:ATP binding"/>
    <property type="evidence" value="ECO:0007669"/>
    <property type="project" value="UniProtKB-KW"/>
</dbReference>
<evidence type="ECO:0000256" key="9">
    <source>
        <dbReference type="SAM" id="Phobius"/>
    </source>
</evidence>
<evidence type="ECO:0000256" key="3">
    <source>
        <dbReference type="ARBA" id="ARBA00022679"/>
    </source>
</evidence>
<dbReference type="GO" id="GO:0004674">
    <property type="term" value="F:protein serine/threonine kinase activity"/>
    <property type="evidence" value="ECO:0007669"/>
    <property type="project" value="UniProtKB-KW"/>
</dbReference>